<dbReference type="Proteomes" id="UP000230768">
    <property type="component" value="Unassembled WGS sequence"/>
</dbReference>
<evidence type="ECO:0000313" key="1">
    <source>
        <dbReference type="EMBL" id="PIK25248.1"/>
    </source>
</evidence>
<evidence type="ECO:0000313" key="2">
    <source>
        <dbReference type="Proteomes" id="UP000230768"/>
    </source>
</evidence>
<comment type="caution">
    <text evidence="1">The sequence shown here is derived from an EMBL/GenBank/DDBJ whole genome shotgun (WGS) entry which is preliminary data.</text>
</comment>
<organism evidence="1 2">
    <name type="scientific">Bacillus pumilus</name>
    <name type="common">Bacillus mesentericus</name>
    <dbReference type="NCBI Taxonomy" id="1408"/>
    <lineage>
        <taxon>Bacteria</taxon>
        <taxon>Bacillati</taxon>
        <taxon>Bacillota</taxon>
        <taxon>Bacilli</taxon>
        <taxon>Bacillales</taxon>
        <taxon>Bacillaceae</taxon>
        <taxon>Bacillus</taxon>
    </lineage>
</organism>
<feature type="non-terminal residue" evidence="1">
    <location>
        <position position="243"/>
    </location>
</feature>
<reference evidence="1 2" key="1">
    <citation type="submission" date="2017-11" db="EMBL/GenBank/DDBJ databases">
        <title>Draft genome sequence of Bacillus pumilus 51_5il from lake Gorkoye (Russia: Novosibirsk region).</title>
        <authorList>
            <person name="Shipova A.A."/>
            <person name="Rozanov A.S."/>
            <person name="Bryanskaya A.V."/>
            <person name="Peltek S.E."/>
        </authorList>
    </citation>
    <scope>NUCLEOTIDE SEQUENCE [LARGE SCALE GENOMIC DNA]</scope>
    <source>
        <strain evidence="1 2">51_5il</strain>
    </source>
</reference>
<dbReference type="AlphaFoldDB" id="A0A2G8IP08"/>
<protein>
    <submittedName>
        <fullName evidence="1">Uncharacterized protein</fullName>
    </submittedName>
</protein>
<accession>A0A2G8IP08</accession>
<name>A0A2G8IP08_BACPU</name>
<gene>
    <name evidence="1" type="ORF">CTV99_18940</name>
</gene>
<proteinExistence type="predicted"/>
<sequence>MVFLSNQEGQRLEGQMKVVAKQLWPGEELSEGTRLLAERLNLETGQREPLPFTSSGGEWCISLKLAPYEAHAVRLTLQHAQEESEVIPSALTKNGMKSGTSRIVNTLRMGKFRLVASNDNGVIFERDHVAVKPFIDVAAEWSENHHLPLQFNQVFGTPKKASVAYPIQCKYTITFELRTALAECLLFMDRAAISGNWTMEINGQRIGPDQFETIEITDHHNIGCNITELLHSGLNEMTVTVQV</sequence>
<dbReference type="EMBL" id="PEKP01000056">
    <property type="protein sequence ID" value="PIK25248.1"/>
    <property type="molecule type" value="Genomic_DNA"/>
</dbReference>